<evidence type="ECO:0000256" key="11">
    <source>
        <dbReference type="SAM" id="MobiDB-lite"/>
    </source>
</evidence>
<organism evidence="13 14">
    <name type="scientific">Penicillium brasilianum</name>
    <dbReference type="NCBI Taxonomy" id="104259"/>
    <lineage>
        <taxon>Eukaryota</taxon>
        <taxon>Fungi</taxon>
        <taxon>Dikarya</taxon>
        <taxon>Ascomycota</taxon>
        <taxon>Pezizomycotina</taxon>
        <taxon>Eurotiomycetes</taxon>
        <taxon>Eurotiomycetidae</taxon>
        <taxon>Eurotiales</taxon>
        <taxon>Aspergillaceae</taxon>
        <taxon>Penicillium</taxon>
    </lineage>
</organism>
<dbReference type="InterPro" id="IPR023184">
    <property type="entry name" value="Ubol_cytC_Rdtase_hinge_dom"/>
</dbReference>
<evidence type="ECO:0000256" key="6">
    <source>
        <dbReference type="ARBA" id="ARBA00022982"/>
    </source>
</evidence>
<keyword evidence="7" id="KW-0496">Mitochondrion</keyword>
<accession>A0A1S9RYI3</accession>
<keyword evidence="5" id="KW-0999">Mitochondrion inner membrane</keyword>
<feature type="region of interest" description="Disordered" evidence="11">
    <location>
        <begin position="19"/>
        <end position="99"/>
    </location>
</feature>
<evidence type="ECO:0000256" key="9">
    <source>
        <dbReference type="ARBA" id="ARBA00044155"/>
    </source>
</evidence>
<dbReference type="SUPFAM" id="SSF81531">
    <property type="entry name" value="Non-heme 11 kDa protein of cytochrome bc1 complex (Ubiquinol-cytochrome c reductase)"/>
    <property type="match status" value="1"/>
</dbReference>
<evidence type="ECO:0000256" key="7">
    <source>
        <dbReference type="ARBA" id="ARBA00023128"/>
    </source>
</evidence>
<dbReference type="InterPro" id="IPR003422">
    <property type="entry name" value="Cyt_b-c1_6"/>
</dbReference>
<dbReference type="PANTHER" id="PTHR15336:SF0">
    <property type="entry name" value="CYTOCHROME B-C1 COMPLEX SUBUNIT 6, MITOCHONDRIAL"/>
    <property type="match status" value="1"/>
</dbReference>
<dbReference type="Proteomes" id="UP000190744">
    <property type="component" value="Unassembled WGS sequence"/>
</dbReference>
<evidence type="ECO:0000256" key="1">
    <source>
        <dbReference type="ARBA" id="ARBA00004137"/>
    </source>
</evidence>
<dbReference type="Gene3D" id="1.10.287.20">
    <property type="entry name" value="Ubiquinol-cytochrome C reductase hinge domain"/>
    <property type="match status" value="1"/>
</dbReference>
<dbReference type="Pfam" id="PF02320">
    <property type="entry name" value="UCR_hinge"/>
    <property type="match status" value="1"/>
</dbReference>
<evidence type="ECO:0000256" key="2">
    <source>
        <dbReference type="ARBA" id="ARBA00006498"/>
    </source>
</evidence>
<dbReference type="AlphaFoldDB" id="A0A1S9RYI3"/>
<reference evidence="14" key="1">
    <citation type="submission" date="2015-09" db="EMBL/GenBank/DDBJ databases">
        <authorList>
            <person name="Fill T.P."/>
            <person name="Baretta J.F."/>
            <person name="de Almeida L.G."/>
            <person name="Rocha M."/>
            <person name="de Souza D.H."/>
            <person name="Malavazi I."/>
            <person name="Cerdeira L.T."/>
            <person name="Hong H."/>
            <person name="Samborskyy M."/>
            <person name="de Vasconcelos A.T."/>
            <person name="Leadlay P."/>
            <person name="Rodrigues-Filho E."/>
        </authorList>
    </citation>
    <scope>NUCLEOTIDE SEQUENCE [LARGE SCALE GENOMIC DNA]</scope>
    <source>
        <strain evidence="14">LaBioMMi 136</strain>
    </source>
</reference>
<proteinExistence type="inferred from homology"/>
<evidence type="ECO:0000256" key="8">
    <source>
        <dbReference type="ARBA" id="ARBA00023136"/>
    </source>
</evidence>
<comment type="caution">
    <text evidence="13">The sequence shown here is derived from an EMBL/GenBank/DDBJ whole genome shotgun (WGS) entry which is preliminary data.</text>
</comment>
<keyword evidence="3" id="KW-0813">Transport</keyword>
<keyword evidence="6" id="KW-0249">Electron transport</keyword>
<dbReference type="EMBL" id="LJBN01000100">
    <property type="protein sequence ID" value="OOQ90028.1"/>
    <property type="molecule type" value="Genomic_DNA"/>
</dbReference>
<gene>
    <name evidence="13" type="ORF">PEBR_06001</name>
</gene>
<comment type="similarity">
    <text evidence="2">Belongs to the UQCRH/QCR6 family.</text>
</comment>
<feature type="domain" description="Ubiquinol-cytochrome C reductase hinge" evidence="12">
    <location>
        <begin position="137"/>
        <end position="202"/>
    </location>
</feature>
<dbReference type="GO" id="GO:0006122">
    <property type="term" value="P:mitochondrial electron transport, ubiquinol to cytochrome c"/>
    <property type="evidence" value="ECO:0007669"/>
    <property type="project" value="InterPro"/>
</dbReference>
<evidence type="ECO:0000259" key="12">
    <source>
        <dbReference type="Pfam" id="PF02320"/>
    </source>
</evidence>
<dbReference type="PANTHER" id="PTHR15336">
    <property type="entry name" value="UBIQUINOL-CYTOCHROME C REDUCTASE COMPLEX 7.8 KDA PROTEIN"/>
    <property type="match status" value="1"/>
</dbReference>
<evidence type="ECO:0000256" key="3">
    <source>
        <dbReference type="ARBA" id="ARBA00022448"/>
    </source>
</evidence>
<sequence>MGFADFFTDVVSSLGFTEAQAEAPAADVETSTPQDAEPAEKTEESTEESTETESAEETPEESSEESSEEAPEEEEAAEDEEEEEEEEEEPEDIKPKLEEVGRFAWSQRVTGRADVSSLAAAGIGSITHTADCFNGITIASECANSAQCAPYKHHFEECVERVTRQQEDEDYKGPKEDCVEEFFHLTHCATSCAAPKLWRELK</sequence>
<dbReference type="FunFam" id="1.10.287.20:FF:000003">
    <property type="entry name" value="Cytochrome b-c1 complex subunit 6"/>
    <property type="match status" value="1"/>
</dbReference>
<dbReference type="GO" id="GO:0005743">
    <property type="term" value="C:mitochondrial inner membrane"/>
    <property type="evidence" value="ECO:0007669"/>
    <property type="project" value="UniProtKB-SubCell"/>
</dbReference>
<name>A0A1S9RYI3_PENBI</name>
<protein>
    <recommendedName>
        <fullName evidence="9">Cytochrome b-c1 complex subunit 6, mitochondrial</fullName>
    </recommendedName>
    <alternativeName>
        <fullName evidence="10">Complex III subunit 6</fullName>
    </alternativeName>
</protein>
<dbReference type="InterPro" id="IPR036811">
    <property type="entry name" value="Ubol_cytC_Rdtase_hinge_dom_sf"/>
</dbReference>
<evidence type="ECO:0000313" key="14">
    <source>
        <dbReference type="Proteomes" id="UP000190744"/>
    </source>
</evidence>
<comment type="subcellular location">
    <subcellularLocation>
        <location evidence="1">Mitochondrion inner membrane</location>
        <topology evidence="1">Peripheral membrane protein</topology>
        <orientation evidence="1">Intermembrane side</orientation>
    </subcellularLocation>
</comment>
<evidence type="ECO:0000313" key="13">
    <source>
        <dbReference type="EMBL" id="OOQ90028.1"/>
    </source>
</evidence>
<keyword evidence="4" id="KW-0679">Respiratory chain</keyword>
<evidence type="ECO:0000256" key="5">
    <source>
        <dbReference type="ARBA" id="ARBA00022792"/>
    </source>
</evidence>
<feature type="compositionally biased region" description="Acidic residues" evidence="11">
    <location>
        <begin position="45"/>
        <end position="91"/>
    </location>
</feature>
<evidence type="ECO:0000256" key="10">
    <source>
        <dbReference type="ARBA" id="ARBA00044246"/>
    </source>
</evidence>
<evidence type="ECO:0000256" key="4">
    <source>
        <dbReference type="ARBA" id="ARBA00022660"/>
    </source>
</evidence>
<keyword evidence="8" id="KW-0472">Membrane</keyword>